<gene>
    <name evidence="3" type="ORF">ACFPWV_08560</name>
</gene>
<evidence type="ECO:0000313" key="3">
    <source>
        <dbReference type="EMBL" id="MFC5239945.1"/>
    </source>
</evidence>
<reference evidence="4" key="1">
    <citation type="journal article" date="2019" name="Int. J. Syst. Evol. Microbiol.">
        <title>The Global Catalogue of Microorganisms (GCM) 10K type strain sequencing project: providing services to taxonomists for standard genome sequencing and annotation.</title>
        <authorList>
            <consortium name="The Broad Institute Genomics Platform"/>
            <consortium name="The Broad Institute Genome Sequencing Center for Infectious Disease"/>
            <person name="Wu L."/>
            <person name="Ma J."/>
        </authorList>
    </citation>
    <scope>NUCLEOTIDE SEQUENCE [LARGE SCALE GENOMIC DNA]</scope>
    <source>
        <strain evidence="4">CGMCC 4.7131</strain>
    </source>
</reference>
<feature type="region of interest" description="Disordered" evidence="1">
    <location>
        <begin position="1"/>
        <end position="68"/>
    </location>
</feature>
<keyword evidence="4" id="KW-1185">Reference proteome</keyword>
<organism evidence="3 4">
    <name type="scientific">Streptomyces atrovirens</name>
    <dbReference type="NCBI Taxonomy" id="285556"/>
    <lineage>
        <taxon>Bacteria</taxon>
        <taxon>Bacillati</taxon>
        <taxon>Actinomycetota</taxon>
        <taxon>Actinomycetes</taxon>
        <taxon>Kitasatosporales</taxon>
        <taxon>Streptomycetaceae</taxon>
        <taxon>Streptomyces</taxon>
    </lineage>
</organism>
<feature type="transmembrane region" description="Helical" evidence="2">
    <location>
        <begin position="250"/>
        <end position="268"/>
    </location>
</feature>
<accession>A0ABW0DR48</accession>
<keyword evidence="2" id="KW-0472">Membrane</keyword>
<evidence type="ECO:0000313" key="4">
    <source>
        <dbReference type="Proteomes" id="UP001596035"/>
    </source>
</evidence>
<evidence type="ECO:0000256" key="2">
    <source>
        <dbReference type="SAM" id="Phobius"/>
    </source>
</evidence>
<dbReference type="Proteomes" id="UP001596035">
    <property type="component" value="Unassembled WGS sequence"/>
</dbReference>
<proteinExistence type="predicted"/>
<keyword evidence="2" id="KW-1133">Transmembrane helix</keyword>
<keyword evidence="2" id="KW-0812">Transmembrane</keyword>
<evidence type="ECO:0000256" key="1">
    <source>
        <dbReference type="SAM" id="MobiDB-lite"/>
    </source>
</evidence>
<dbReference type="EMBL" id="JBHSKN010000007">
    <property type="protein sequence ID" value="MFC5239945.1"/>
    <property type="molecule type" value="Genomic_DNA"/>
</dbReference>
<sequence length="352" mass="36634">MTTFSSSPPSNEPVIPTEAATAPPSATTATATGTHRQDRAPTRPLGVMTKAPAGLVDPGTAGKPYGDPVGDLVRTAVSDRSLEDVAALVTALERSPEHTRAVVEALRAAGIDRSVEDVTRLVALLTRPPRDAGSADETIRAAAAHRSVEDVTLLVALLHSEPLAPHCREEALRAAATGRSVDELVELIDRLAAQRPVTLEPHPGDETVRRTPEPAARSVIWSTRLAAVALAVCAVTHFPLRHDGVPLSLHAFAVGLSVFCTALALILVVRPGATALAGAVVVPALLATAHAYGDSLPSAALPRSVDLALAPPWLTTPTAAAAALLALASLVVHMRSFLPTTRRPLKPRSTTE</sequence>
<dbReference type="RefSeq" id="WP_344562664.1">
    <property type="nucleotide sequence ID" value="NZ_BAAATG010000024.1"/>
</dbReference>
<feature type="compositionally biased region" description="Low complexity" evidence="1">
    <location>
        <begin position="16"/>
        <end position="32"/>
    </location>
</feature>
<comment type="caution">
    <text evidence="3">The sequence shown here is derived from an EMBL/GenBank/DDBJ whole genome shotgun (WGS) entry which is preliminary data.</text>
</comment>
<protein>
    <submittedName>
        <fullName evidence="3">Uncharacterized protein</fullName>
    </submittedName>
</protein>
<feature type="transmembrane region" description="Helical" evidence="2">
    <location>
        <begin position="275"/>
        <end position="293"/>
    </location>
</feature>
<name>A0ABW0DR48_9ACTN</name>
<feature type="transmembrane region" description="Helical" evidence="2">
    <location>
        <begin position="313"/>
        <end position="338"/>
    </location>
</feature>